<accession>A0A368VX09</accession>
<sequence>MAHEHFPEKPDPLRPDSDPPQGPSQSPQEQQNSAAAGSEAVSFGAQSSAPSASPQYTAAQQAEFDFARYSAGPIAPRRRKNKTAPIVLGAVLGTVAMVAVVAAVLFSANRTFVLHGTFTLRDTSYSSFGGSSVYTHNDGSCSGTGGYNDIAEGASVQVYDAAGKVIATGVLGASDMVSSECVFTLLVPEVPTGEEFYQVEVTNRGKVTVTAEEAKAGKVALTLGN</sequence>
<feature type="region of interest" description="Disordered" evidence="1">
    <location>
        <begin position="1"/>
        <end position="56"/>
    </location>
</feature>
<keyword evidence="4" id="KW-1185">Reference proteome</keyword>
<dbReference type="EMBL" id="QPJC01000002">
    <property type="protein sequence ID" value="RCW45890.1"/>
    <property type="molecule type" value="Genomic_DNA"/>
</dbReference>
<comment type="caution">
    <text evidence="3">The sequence shown here is derived from an EMBL/GenBank/DDBJ whole genome shotgun (WGS) entry which is preliminary data.</text>
</comment>
<name>A0A368VX09_9ACTN</name>
<keyword evidence="2" id="KW-0812">Transmembrane</keyword>
<organism evidence="3 4">
    <name type="scientific">Halopolyspora algeriensis</name>
    <dbReference type="NCBI Taxonomy" id="1500506"/>
    <lineage>
        <taxon>Bacteria</taxon>
        <taxon>Bacillati</taxon>
        <taxon>Actinomycetota</taxon>
        <taxon>Actinomycetes</taxon>
        <taxon>Actinomycetes incertae sedis</taxon>
        <taxon>Halopolyspora</taxon>
    </lineage>
</organism>
<proteinExistence type="predicted"/>
<protein>
    <submittedName>
        <fullName evidence="3">Uncharacterized protein</fullName>
    </submittedName>
</protein>
<evidence type="ECO:0000256" key="2">
    <source>
        <dbReference type="SAM" id="Phobius"/>
    </source>
</evidence>
<dbReference type="AlphaFoldDB" id="A0A368VX09"/>
<feature type="compositionally biased region" description="Low complexity" evidence="1">
    <location>
        <begin position="23"/>
        <end position="33"/>
    </location>
</feature>
<dbReference type="Proteomes" id="UP000253495">
    <property type="component" value="Unassembled WGS sequence"/>
</dbReference>
<feature type="compositionally biased region" description="Low complexity" evidence="1">
    <location>
        <begin position="45"/>
        <end position="56"/>
    </location>
</feature>
<evidence type="ECO:0000256" key="1">
    <source>
        <dbReference type="SAM" id="MobiDB-lite"/>
    </source>
</evidence>
<reference evidence="3 4" key="1">
    <citation type="submission" date="2018-07" db="EMBL/GenBank/DDBJ databases">
        <title>Genomic Encyclopedia of Type Strains, Phase III (KMG-III): the genomes of soil and plant-associated and newly described type strains.</title>
        <authorList>
            <person name="Whitman W."/>
        </authorList>
    </citation>
    <scope>NUCLEOTIDE SEQUENCE [LARGE SCALE GENOMIC DNA]</scope>
    <source>
        <strain evidence="3 4">CECT 8575</strain>
    </source>
</reference>
<evidence type="ECO:0000313" key="3">
    <source>
        <dbReference type="EMBL" id="RCW45890.1"/>
    </source>
</evidence>
<feature type="compositionally biased region" description="Basic and acidic residues" evidence="1">
    <location>
        <begin position="1"/>
        <end position="17"/>
    </location>
</feature>
<keyword evidence="2" id="KW-1133">Transmembrane helix</keyword>
<evidence type="ECO:0000313" key="4">
    <source>
        <dbReference type="Proteomes" id="UP000253495"/>
    </source>
</evidence>
<gene>
    <name evidence="3" type="ORF">DFQ14_102191</name>
</gene>
<feature type="transmembrane region" description="Helical" evidence="2">
    <location>
        <begin position="86"/>
        <end position="108"/>
    </location>
</feature>
<keyword evidence="2" id="KW-0472">Membrane</keyword>